<organism evidence="3 4">
    <name type="scientific">Echinicola arenosa</name>
    <dbReference type="NCBI Taxonomy" id="2774144"/>
    <lineage>
        <taxon>Bacteria</taxon>
        <taxon>Pseudomonadati</taxon>
        <taxon>Bacteroidota</taxon>
        <taxon>Cytophagia</taxon>
        <taxon>Cytophagales</taxon>
        <taxon>Cyclobacteriaceae</taxon>
        <taxon>Echinicola</taxon>
    </lineage>
</organism>
<dbReference type="Pfam" id="PF00849">
    <property type="entry name" value="PseudoU_synth_2"/>
    <property type="match status" value="1"/>
</dbReference>
<proteinExistence type="predicted"/>
<dbReference type="RefSeq" id="WP_192010263.1">
    <property type="nucleotide sequence ID" value="NZ_JACYTQ010000003.1"/>
</dbReference>
<dbReference type="EMBL" id="JACYTQ010000003">
    <property type="protein sequence ID" value="MBD8489387.1"/>
    <property type="molecule type" value="Genomic_DNA"/>
</dbReference>
<accession>A0ABR9AKQ0</accession>
<name>A0ABR9AKQ0_9BACT</name>
<evidence type="ECO:0000259" key="2">
    <source>
        <dbReference type="Pfam" id="PF00849"/>
    </source>
</evidence>
<comment type="caution">
    <text evidence="3">The sequence shown here is derived from an EMBL/GenBank/DDBJ whole genome shotgun (WGS) entry which is preliminary data.</text>
</comment>
<dbReference type="Gene3D" id="3.30.2350.10">
    <property type="entry name" value="Pseudouridine synthase"/>
    <property type="match status" value="1"/>
</dbReference>
<feature type="domain" description="Pseudouridine synthase RsuA/RluA-like" evidence="2">
    <location>
        <begin position="11"/>
        <end position="164"/>
    </location>
</feature>
<evidence type="ECO:0000256" key="1">
    <source>
        <dbReference type="ARBA" id="ARBA00023235"/>
    </source>
</evidence>
<gene>
    <name evidence="3" type="ORF">IFO69_11585</name>
</gene>
<dbReference type="PANTHER" id="PTHR21600">
    <property type="entry name" value="MITOCHONDRIAL RNA PSEUDOURIDINE SYNTHASE"/>
    <property type="match status" value="1"/>
</dbReference>
<dbReference type="InterPro" id="IPR006145">
    <property type="entry name" value="PsdUridine_synth_RsuA/RluA"/>
</dbReference>
<dbReference type="InterPro" id="IPR050188">
    <property type="entry name" value="RluA_PseudoU_synthase"/>
</dbReference>
<sequence>MELSILFEDDHYVAVNKPAGMMVHRSSIAMDDEPVYALQTLRDQIGLKVFPLHRIDRPTSGILWFAKYAEAVPPFQDQFIQKDIKKYYLAVVRGFTKEEAALIDHPLRKKLKKELQEARTEYLRLGQIEIPYESSPRHSTSRYSLVRAYPLTGRMHQIRRHMAHERNYIIGDNTHGDNRQNIFFRTHFKMYHMLLHAWQNELNHPITGETIKVKSPLPDYFNRMLEEFSWSHLI</sequence>
<protein>
    <submittedName>
        <fullName evidence="3">Pseudouridylate synthase</fullName>
    </submittedName>
</protein>
<dbReference type="InterPro" id="IPR020103">
    <property type="entry name" value="PsdUridine_synth_cat_dom_sf"/>
</dbReference>
<evidence type="ECO:0000313" key="4">
    <source>
        <dbReference type="Proteomes" id="UP000647133"/>
    </source>
</evidence>
<keyword evidence="1" id="KW-0413">Isomerase</keyword>
<dbReference type="SUPFAM" id="SSF55120">
    <property type="entry name" value="Pseudouridine synthase"/>
    <property type="match status" value="1"/>
</dbReference>
<evidence type="ECO:0000313" key="3">
    <source>
        <dbReference type="EMBL" id="MBD8489387.1"/>
    </source>
</evidence>
<dbReference type="Proteomes" id="UP000647133">
    <property type="component" value="Unassembled WGS sequence"/>
</dbReference>
<keyword evidence="4" id="KW-1185">Reference proteome</keyword>
<dbReference type="PANTHER" id="PTHR21600:SF56">
    <property type="entry name" value="TRNA PSEUDOURIDINE SYNTHASE C"/>
    <property type="match status" value="1"/>
</dbReference>
<reference evidence="3 4" key="1">
    <citation type="submission" date="2020-09" db="EMBL/GenBank/DDBJ databases">
        <title>Echinicola sp. CAU 1574 isolated from sand of Sido Beach.</title>
        <authorList>
            <person name="Kim W."/>
        </authorList>
    </citation>
    <scope>NUCLEOTIDE SEQUENCE [LARGE SCALE GENOMIC DNA]</scope>
    <source>
        <strain evidence="3 4">CAU 1574</strain>
    </source>
</reference>